<keyword evidence="1 5" id="KW-0436">Ligase</keyword>
<dbReference type="AlphaFoldDB" id="A0A919FEK0"/>
<dbReference type="GO" id="GO:0005524">
    <property type="term" value="F:ATP binding"/>
    <property type="evidence" value="ECO:0007669"/>
    <property type="project" value="UniProtKB-UniRule"/>
</dbReference>
<keyword evidence="9" id="KW-1185">Reference proteome</keyword>
<feature type="region of interest" description="Disordered" evidence="7">
    <location>
        <begin position="1"/>
        <end position="62"/>
    </location>
</feature>
<evidence type="ECO:0000256" key="1">
    <source>
        <dbReference type="ARBA" id="ARBA00022598"/>
    </source>
</evidence>
<evidence type="ECO:0000256" key="5">
    <source>
        <dbReference type="HAMAP-Rule" id="MF_02034"/>
    </source>
</evidence>
<proteinExistence type="inferred from homology"/>
<dbReference type="Proteomes" id="UP000617734">
    <property type="component" value="Unassembled WGS sequence"/>
</dbReference>
<feature type="compositionally biased region" description="Polar residues" evidence="7">
    <location>
        <begin position="36"/>
        <end position="62"/>
    </location>
</feature>
<reference evidence="8" key="1">
    <citation type="journal article" date="2014" name="Int. J. Syst. Evol. Microbiol.">
        <title>Complete genome sequence of Corynebacterium casei LMG S-19264T (=DSM 44701T), isolated from a smear-ripened cheese.</title>
        <authorList>
            <consortium name="US DOE Joint Genome Institute (JGI-PGF)"/>
            <person name="Walter F."/>
            <person name="Albersmeier A."/>
            <person name="Kalinowski J."/>
            <person name="Ruckert C."/>
        </authorList>
    </citation>
    <scope>NUCLEOTIDE SEQUENCE</scope>
    <source>
        <strain evidence="8">JCM 4646</strain>
    </source>
</reference>
<dbReference type="PANTHER" id="PTHR34378:SF1">
    <property type="entry name" value="GLUTAMATE--CYSTEINE LIGASE, CHLOROPLASTIC"/>
    <property type="match status" value="1"/>
</dbReference>
<dbReference type="SUPFAM" id="SSF55931">
    <property type="entry name" value="Glutamine synthetase/guanido kinase"/>
    <property type="match status" value="1"/>
</dbReference>
<dbReference type="InterPro" id="IPR017809">
    <property type="entry name" value="EgtA_Actinobacteria"/>
</dbReference>
<dbReference type="PANTHER" id="PTHR34378">
    <property type="entry name" value="GLUTAMATE--CYSTEINE LIGASE, CHLOROPLASTIC"/>
    <property type="match status" value="1"/>
</dbReference>
<name>A0A919FEK0_9ACTN</name>
<dbReference type="GO" id="GO:0052699">
    <property type="term" value="P:ergothioneine biosynthetic process"/>
    <property type="evidence" value="ECO:0007669"/>
    <property type="project" value="UniProtKB-UniRule"/>
</dbReference>
<dbReference type="RefSeq" id="WP_308438342.1">
    <property type="nucleotide sequence ID" value="NZ_BNBO01000004.1"/>
</dbReference>
<evidence type="ECO:0000256" key="2">
    <source>
        <dbReference type="ARBA" id="ARBA00022741"/>
    </source>
</evidence>
<gene>
    <name evidence="5 8" type="primary">egtA</name>
    <name evidence="8" type="ORF">GCM10018781_13080</name>
</gene>
<dbReference type="InterPro" id="IPR006336">
    <property type="entry name" value="GCS2"/>
</dbReference>
<dbReference type="GO" id="GO:0004357">
    <property type="term" value="F:glutamate-cysteine ligase activity"/>
    <property type="evidence" value="ECO:0007669"/>
    <property type="project" value="UniProtKB-UniRule"/>
</dbReference>
<comment type="similarity">
    <text evidence="5 6">Belongs to the glutamate--cysteine ligase type 2 family. EgtA subfamily.</text>
</comment>
<dbReference type="PIRSF" id="PIRSF017901">
    <property type="entry name" value="GCL"/>
    <property type="match status" value="1"/>
</dbReference>
<reference evidence="8" key="2">
    <citation type="submission" date="2020-09" db="EMBL/GenBank/DDBJ databases">
        <authorList>
            <person name="Sun Q."/>
            <person name="Ohkuma M."/>
        </authorList>
    </citation>
    <scope>NUCLEOTIDE SEQUENCE</scope>
    <source>
        <strain evidence="8">JCM 4646</strain>
    </source>
</reference>
<feature type="region of interest" description="Disordered" evidence="7">
    <location>
        <begin position="466"/>
        <end position="487"/>
    </location>
</feature>
<keyword evidence="2 5" id="KW-0547">Nucleotide-binding</keyword>
<dbReference type="NCBIfam" id="TIGR03444">
    <property type="entry name" value="EgtA_Cys_ligase"/>
    <property type="match status" value="1"/>
</dbReference>
<dbReference type="EMBL" id="BNBO01000004">
    <property type="protein sequence ID" value="GHH63518.1"/>
    <property type="molecule type" value="Genomic_DNA"/>
</dbReference>
<protein>
    <recommendedName>
        <fullName evidence="5">Glutamate--cysteine ligase EgtA</fullName>
        <ecNumber evidence="5">6.3.2.2</ecNumber>
    </recommendedName>
    <alternativeName>
        <fullName evidence="5">Gamma-glutamylcysteine synthase</fullName>
        <shortName evidence="5">GCS</shortName>
        <shortName evidence="5">Gamma-ECS</shortName>
    </alternativeName>
</protein>
<dbReference type="InterPro" id="IPR035434">
    <property type="entry name" value="GCL_bact_plant"/>
</dbReference>
<evidence type="ECO:0000256" key="3">
    <source>
        <dbReference type="ARBA" id="ARBA00022840"/>
    </source>
</evidence>
<evidence type="ECO:0000313" key="9">
    <source>
        <dbReference type="Proteomes" id="UP000617734"/>
    </source>
</evidence>
<sequence>MIPVRPNRPSVQPDAEQSPQATQAARPPSAQRAGSAPQSRAGSCSRPDTQAPQAVTPLTESTAESHMAGVCFKIGPPRLVGVEVEWFVHDDRCPEATVTPERVAAALESLPRHPDGQGHPGQVLPSGSLITLEPGGQVELSSPPADSLGSCVEETRRDLAVLRSAFAAQGLRLTGTGTDPLDRDRRMVLEHPRYLAMERFFDRGGPWGRIMMTGTASVQVCVDAGSELGPHALHERWRLAHLLGPVLVAAFANSPLLDGKPTGHRSTRQTVWSRMDPSRTLAPGTDGGDPRAAWASYVLDAEVLCIRRPDGQPWTAPAGLTFRDWLRGGGERPPTWADLDYHRTTLFPPVRPRGHLELRMIDAQPGDGWVVPAALTGALFDDPVAADAALAALEPLAAVDGTPPPRSPVWQRAATQAVGDPQLRRAALACFAAADAALGRLEGAGRLRTAMAEFVERYPARGRCPADDQLDALRSGTRLSPPEAAPC</sequence>
<evidence type="ECO:0000256" key="4">
    <source>
        <dbReference type="ARBA" id="ARBA00048819"/>
    </source>
</evidence>
<dbReference type="HAMAP" id="MF_02034">
    <property type="entry name" value="EgtA"/>
    <property type="match status" value="1"/>
</dbReference>
<keyword evidence="3 5" id="KW-0067">ATP-binding</keyword>
<dbReference type="Pfam" id="PF04107">
    <property type="entry name" value="GCS2"/>
    <property type="match status" value="1"/>
</dbReference>
<dbReference type="Gene3D" id="3.30.590.20">
    <property type="match status" value="1"/>
</dbReference>
<accession>A0A919FEK0</accession>
<organism evidence="8 9">
    <name type="scientific">Kitasatospora indigofera</name>
    <dbReference type="NCBI Taxonomy" id="67307"/>
    <lineage>
        <taxon>Bacteria</taxon>
        <taxon>Bacillati</taxon>
        <taxon>Actinomycetota</taxon>
        <taxon>Actinomycetes</taxon>
        <taxon>Kitasatosporales</taxon>
        <taxon>Streptomycetaceae</taxon>
        <taxon>Kitasatospora</taxon>
    </lineage>
</organism>
<comment type="catalytic activity">
    <reaction evidence="4 5 6">
        <text>L-cysteine + L-glutamate + ATP = gamma-L-glutamyl-L-cysteine + ADP + phosphate + H(+)</text>
        <dbReference type="Rhea" id="RHEA:13285"/>
        <dbReference type="ChEBI" id="CHEBI:15378"/>
        <dbReference type="ChEBI" id="CHEBI:29985"/>
        <dbReference type="ChEBI" id="CHEBI:30616"/>
        <dbReference type="ChEBI" id="CHEBI:35235"/>
        <dbReference type="ChEBI" id="CHEBI:43474"/>
        <dbReference type="ChEBI" id="CHEBI:58173"/>
        <dbReference type="ChEBI" id="CHEBI:456216"/>
        <dbReference type="EC" id="6.3.2.2"/>
    </reaction>
</comment>
<evidence type="ECO:0000313" key="8">
    <source>
        <dbReference type="EMBL" id="GHH63518.1"/>
    </source>
</evidence>
<comment type="function">
    <text evidence="5">Catalyzes the synthesis of gamma-glutamylcysteine (gamma-GC). This compound is used as substrate for the biosynthesis of the low-molecular thiol compound ergothioneine.</text>
</comment>
<comment type="caution">
    <text evidence="8">The sequence shown here is derived from an EMBL/GenBank/DDBJ whole genome shotgun (WGS) entry which is preliminary data.</text>
</comment>
<evidence type="ECO:0000256" key="6">
    <source>
        <dbReference type="PIRNR" id="PIRNR017901"/>
    </source>
</evidence>
<dbReference type="EC" id="6.3.2.2" evidence="5"/>
<dbReference type="InterPro" id="IPR014746">
    <property type="entry name" value="Gln_synth/guanido_kin_cat_dom"/>
</dbReference>
<dbReference type="GO" id="GO:0006750">
    <property type="term" value="P:glutathione biosynthetic process"/>
    <property type="evidence" value="ECO:0007669"/>
    <property type="project" value="UniProtKB-UniRule"/>
</dbReference>
<evidence type="ECO:0000256" key="7">
    <source>
        <dbReference type="SAM" id="MobiDB-lite"/>
    </source>
</evidence>
<comment type="pathway">
    <text evidence="5">Amino-acid biosynthesis; ergothioneine biosynthesis.</text>
</comment>
<dbReference type="GeneID" id="95351807"/>